<evidence type="ECO:0000313" key="1">
    <source>
        <dbReference type="EMBL" id="KAG0425041.1"/>
    </source>
</evidence>
<proteinExistence type="predicted"/>
<name>A0AC60PV18_IXOPE</name>
<keyword evidence="2" id="KW-1185">Reference proteome</keyword>
<reference evidence="1 2" key="1">
    <citation type="journal article" date="2020" name="Cell">
        <title>Large-Scale Comparative Analyses of Tick Genomes Elucidate Their Genetic Diversity and Vector Capacities.</title>
        <authorList>
            <consortium name="Tick Genome and Microbiome Consortium (TIGMIC)"/>
            <person name="Jia N."/>
            <person name="Wang J."/>
            <person name="Shi W."/>
            <person name="Du L."/>
            <person name="Sun Y."/>
            <person name="Zhan W."/>
            <person name="Jiang J.F."/>
            <person name="Wang Q."/>
            <person name="Zhang B."/>
            <person name="Ji P."/>
            <person name="Bell-Sakyi L."/>
            <person name="Cui X.M."/>
            <person name="Yuan T.T."/>
            <person name="Jiang B.G."/>
            <person name="Yang W.F."/>
            <person name="Lam T.T."/>
            <person name="Chang Q.C."/>
            <person name="Ding S.J."/>
            <person name="Wang X.J."/>
            <person name="Zhu J.G."/>
            <person name="Ruan X.D."/>
            <person name="Zhao L."/>
            <person name="Wei J.T."/>
            <person name="Ye R.Z."/>
            <person name="Que T.C."/>
            <person name="Du C.H."/>
            <person name="Zhou Y.H."/>
            <person name="Cheng J.X."/>
            <person name="Dai P.F."/>
            <person name="Guo W.B."/>
            <person name="Han X.H."/>
            <person name="Huang E.J."/>
            <person name="Li L.F."/>
            <person name="Wei W."/>
            <person name="Gao Y.C."/>
            <person name="Liu J.Z."/>
            <person name="Shao H.Z."/>
            <person name="Wang X."/>
            <person name="Wang C.C."/>
            <person name="Yang T.C."/>
            <person name="Huo Q.B."/>
            <person name="Li W."/>
            <person name="Chen H.Y."/>
            <person name="Chen S.E."/>
            <person name="Zhou L.G."/>
            <person name="Ni X.B."/>
            <person name="Tian J.H."/>
            <person name="Sheng Y."/>
            <person name="Liu T."/>
            <person name="Pan Y.S."/>
            <person name="Xia L.Y."/>
            <person name="Li J."/>
            <person name="Zhao F."/>
            <person name="Cao W.C."/>
        </authorList>
    </citation>
    <scope>NUCLEOTIDE SEQUENCE [LARGE SCALE GENOMIC DNA]</scope>
    <source>
        <strain evidence="1">Iper-2018</strain>
    </source>
</reference>
<protein>
    <submittedName>
        <fullName evidence="1">Uncharacterized protein</fullName>
    </submittedName>
</protein>
<organism evidence="1 2">
    <name type="scientific">Ixodes persulcatus</name>
    <name type="common">Taiga tick</name>
    <dbReference type="NCBI Taxonomy" id="34615"/>
    <lineage>
        <taxon>Eukaryota</taxon>
        <taxon>Metazoa</taxon>
        <taxon>Ecdysozoa</taxon>
        <taxon>Arthropoda</taxon>
        <taxon>Chelicerata</taxon>
        <taxon>Arachnida</taxon>
        <taxon>Acari</taxon>
        <taxon>Parasitiformes</taxon>
        <taxon>Ixodida</taxon>
        <taxon>Ixodoidea</taxon>
        <taxon>Ixodidae</taxon>
        <taxon>Ixodinae</taxon>
        <taxon>Ixodes</taxon>
    </lineage>
</organism>
<accession>A0AC60PV18</accession>
<dbReference type="Proteomes" id="UP000805193">
    <property type="component" value="Unassembled WGS sequence"/>
</dbReference>
<sequence length="117" mass="12650">MEGRQEERRQHQPQGEGTGASSIPKDGPSNDVPALVTRTPPRKKEGVFRFKASGEASTSKDVPVPAAPSAVQPEEERMELGELPPPRSVPPDDARLKKSSQKKLNPRVTPPKPPQGT</sequence>
<evidence type="ECO:0000313" key="2">
    <source>
        <dbReference type="Proteomes" id="UP000805193"/>
    </source>
</evidence>
<dbReference type="EMBL" id="JABSTQ010009898">
    <property type="protein sequence ID" value="KAG0425041.1"/>
    <property type="molecule type" value="Genomic_DNA"/>
</dbReference>
<gene>
    <name evidence="1" type="ORF">HPB47_027761</name>
</gene>
<comment type="caution">
    <text evidence="1">The sequence shown here is derived from an EMBL/GenBank/DDBJ whole genome shotgun (WGS) entry which is preliminary data.</text>
</comment>